<dbReference type="EMBL" id="JAAGWK010000016">
    <property type="protein sequence ID" value="NEL54782.1"/>
    <property type="molecule type" value="Genomic_DNA"/>
</dbReference>
<comment type="caution">
    <text evidence="2">The sequence shown here is derived from an EMBL/GenBank/DDBJ whole genome shotgun (WGS) entry which is preliminary data.</text>
</comment>
<sequence length="78" mass="8439">MSVSMTIRDVPDETRDELAARAARAGQSLQEYVRGQLTALAARPSPDAFWARVDEQVRAAGTSLPAADIVAARDADRR</sequence>
<dbReference type="GO" id="GO:0006355">
    <property type="term" value="P:regulation of DNA-templated transcription"/>
    <property type="evidence" value="ECO:0007669"/>
    <property type="project" value="InterPro"/>
</dbReference>
<dbReference type="AlphaFoldDB" id="A0A7K3WED9"/>
<dbReference type="Pfam" id="PF22513">
    <property type="entry name" value="FitA-like_RHH"/>
    <property type="match status" value="1"/>
</dbReference>
<dbReference type="InterPro" id="IPR010985">
    <property type="entry name" value="Ribbon_hlx_hlx"/>
</dbReference>
<evidence type="ECO:0000313" key="2">
    <source>
        <dbReference type="EMBL" id="NEL54782.1"/>
    </source>
</evidence>
<gene>
    <name evidence="2" type="ORF">G1H19_12290</name>
</gene>
<dbReference type="SUPFAM" id="SSF47598">
    <property type="entry name" value="Ribbon-helix-helix"/>
    <property type="match status" value="1"/>
</dbReference>
<dbReference type="RefSeq" id="WP_152731145.1">
    <property type="nucleotide sequence ID" value="NZ_JAABOZ010000001.1"/>
</dbReference>
<reference evidence="2 3" key="1">
    <citation type="submission" date="2020-02" db="EMBL/GenBank/DDBJ databases">
        <title>The whole genome sequence of CPCC 205119.</title>
        <authorList>
            <person name="Jiang Z."/>
        </authorList>
    </citation>
    <scope>NUCLEOTIDE SEQUENCE [LARGE SCALE GENOMIC DNA]</scope>
    <source>
        <strain evidence="2 3">CPCC 205119</strain>
    </source>
</reference>
<feature type="domain" description="Antitoxin FitA-like ribbon-helix-helix" evidence="1">
    <location>
        <begin position="4"/>
        <end position="39"/>
    </location>
</feature>
<accession>A0A7K3WED9</accession>
<evidence type="ECO:0000259" key="1">
    <source>
        <dbReference type="Pfam" id="PF22513"/>
    </source>
</evidence>
<proteinExistence type="predicted"/>
<protein>
    <recommendedName>
        <fullName evidence="1">Antitoxin FitA-like ribbon-helix-helix domain-containing protein</fullName>
    </recommendedName>
</protein>
<organism evidence="2 3">
    <name type="scientific">Goekera deserti</name>
    <dbReference type="NCBI Taxonomy" id="2497753"/>
    <lineage>
        <taxon>Bacteria</taxon>
        <taxon>Bacillati</taxon>
        <taxon>Actinomycetota</taxon>
        <taxon>Actinomycetes</taxon>
        <taxon>Geodermatophilales</taxon>
        <taxon>Geodermatophilaceae</taxon>
        <taxon>Goekera</taxon>
    </lineage>
</organism>
<keyword evidence="3" id="KW-1185">Reference proteome</keyword>
<dbReference type="InterPro" id="IPR053853">
    <property type="entry name" value="FitA-like_RHH"/>
</dbReference>
<name>A0A7K3WED9_9ACTN</name>
<evidence type="ECO:0000313" key="3">
    <source>
        <dbReference type="Proteomes" id="UP000470470"/>
    </source>
</evidence>
<dbReference type="Proteomes" id="UP000470470">
    <property type="component" value="Unassembled WGS sequence"/>
</dbReference>